<accession>A0A5B2XPI3</accession>
<organism evidence="2 3">
    <name type="scientific">Solihabitans fulvus</name>
    <dbReference type="NCBI Taxonomy" id="1892852"/>
    <lineage>
        <taxon>Bacteria</taxon>
        <taxon>Bacillati</taxon>
        <taxon>Actinomycetota</taxon>
        <taxon>Actinomycetes</taxon>
        <taxon>Pseudonocardiales</taxon>
        <taxon>Pseudonocardiaceae</taxon>
        <taxon>Solihabitans</taxon>
    </lineage>
</organism>
<dbReference type="Proteomes" id="UP000323454">
    <property type="component" value="Unassembled WGS sequence"/>
</dbReference>
<dbReference type="OrthoDB" id="4285266at2"/>
<dbReference type="Gene3D" id="1.10.260.40">
    <property type="entry name" value="lambda repressor-like DNA-binding domains"/>
    <property type="match status" value="1"/>
</dbReference>
<sequence length="303" mass="33614">MLWDRQPPGGTPVVAENSPTVLRRWIAFTLRRLRQEAGKSRRDVVDLAGCTLAHVSHIETGRNLPAPLECDALLEFYGVPERTEFFRELLHGARKGRDWWTSKTFLGAVPSWFDLYLGLESSSVAVRSFDALVVPGLFQTADYARAVIEGSVPELAGNEVRRRVELRLARQQLLRREPDPLAVSAVIDESALRRLVGSPAVLLAQLARLAELAELSTIDIRVLPANVGAHTGLDGTFTMMIFPHELPGYPGAVYVETRLRGHYYEEPAEIAEYHEVFTRLRTQAGSPSDAPATIARIAKEIVA</sequence>
<keyword evidence="3" id="KW-1185">Reference proteome</keyword>
<name>A0A5B2XPI3_9PSEU</name>
<dbReference type="PROSITE" id="PS50943">
    <property type="entry name" value="HTH_CROC1"/>
    <property type="match status" value="1"/>
</dbReference>
<dbReference type="GO" id="GO:0003677">
    <property type="term" value="F:DNA binding"/>
    <property type="evidence" value="ECO:0007669"/>
    <property type="project" value="InterPro"/>
</dbReference>
<dbReference type="InterPro" id="IPR010982">
    <property type="entry name" value="Lambda_DNA-bd_dom_sf"/>
</dbReference>
<dbReference type="CDD" id="cd00093">
    <property type="entry name" value="HTH_XRE"/>
    <property type="match status" value="1"/>
</dbReference>
<dbReference type="EMBL" id="VUOB01000010">
    <property type="protein sequence ID" value="KAA2264864.1"/>
    <property type="molecule type" value="Genomic_DNA"/>
</dbReference>
<dbReference type="InterPro" id="IPR043917">
    <property type="entry name" value="DUF5753"/>
</dbReference>
<gene>
    <name evidence="2" type="ORF">F0L68_07250</name>
</gene>
<protein>
    <submittedName>
        <fullName evidence="2">Helix-turn-helix domain-containing protein</fullName>
    </submittedName>
</protein>
<reference evidence="2 3" key="2">
    <citation type="submission" date="2019-09" db="EMBL/GenBank/DDBJ databases">
        <authorList>
            <person name="Jin C."/>
        </authorList>
    </citation>
    <scope>NUCLEOTIDE SEQUENCE [LARGE SCALE GENOMIC DNA]</scope>
    <source>
        <strain evidence="2 3">AN110305</strain>
    </source>
</reference>
<evidence type="ECO:0000259" key="1">
    <source>
        <dbReference type="PROSITE" id="PS50943"/>
    </source>
</evidence>
<comment type="caution">
    <text evidence="2">The sequence shown here is derived from an EMBL/GenBank/DDBJ whole genome shotgun (WGS) entry which is preliminary data.</text>
</comment>
<dbReference type="InterPro" id="IPR001387">
    <property type="entry name" value="Cro/C1-type_HTH"/>
</dbReference>
<dbReference type="Pfam" id="PF13560">
    <property type="entry name" value="HTH_31"/>
    <property type="match status" value="1"/>
</dbReference>
<reference evidence="2 3" key="1">
    <citation type="submission" date="2019-09" db="EMBL/GenBank/DDBJ databases">
        <title>Goodfellowia gen. nov., a new genus of the Pseudonocardineae related to Actinoalloteichus, containing Goodfellowia coeruleoviolacea gen. nov., comb. nov. gen. nov., comb. nov.</title>
        <authorList>
            <person name="Labeda D."/>
        </authorList>
    </citation>
    <scope>NUCLEOTIDE SEQUENCE [LARGE SCALE GENOMIC DNA]</scope>
    <source>
        <strain evidence="2 3">AN110305</strain>
    </source>
</reference>
<dbReference type="AlphaFoldDB" id="A0A5B2XPI3"/>
<evidence type="ECO:0000313" key="3">
    <source>
        <dbReference type="Proteomes" id="UP000323454"/>
    </source>
</evidence>
<dbReference type="SUPFAM" id="SSF47413">
    <property type="entry name" value="lambda repressor-like DNA-binding domains"/>
    <property type="match status" value="1"/>
</dbReference>
<evidence type="ECO:0000313" key="2">
    <source>
        <dbReference type="EMBL" id="KAA2264864.1"/>
    </source>
</evidence>
<proteinExistence type="predicted"/>
<dbReference type="SMART" id="SM00530">
    <property type="entry name" value="HTH_XRE"/>
    <property type="match status" value="1"/>
</dbReference>
<dbReference type="Pfam" id="PF19054">
    <property type="entry name" value="DUF5753"/>
    <property type="match status" value="1"/>
</dbReference>
<feature type="domain" description="HTH cro/C1-type" evidence="1">
    <location>
        <begin position="30"/>
        <end position="85"/>
    </location>
</feature>